<dbReference type="Ensembl" id="ENSMALT00000012677.1">
    <property type="protein sequence ID" value="ENSMALP00000012410.1"/>
    <property type="gene ID" value="ENSMALG00000008803.1"/>
</dbReference>
<reference evidence="6" key="1">
    <citation type="submission" date="2025-08" db="UniProtKB">
        <authorList>
            <consortium name="Ensembl"/>
        </authorList>
    </citation>
    <scope>IDENTIFICATION</scope>
</reference>
<dbReference type="PANTHER" id="PTHR11780:SF10">
    <property type="entry name" value="NADH DEHYDROGENASE [UBIQUINONE] FLAVOPROTEIN 1, MITOCHONDRIAL"/>
    <property type="match status" value="1"/>
</dbReference>
<dbReference type="GO" id="GO:0051539">
    <property type="term" value="F:4 iron, 4 sulfur cluster binding"/>
    <property type="evidence" value="ECO:0007669"/>
    <property type="project" value="InterPro"/>
</dbReference>
<evidence type="ECO:0000259" key="5">
    <source>
        <dbReference type="Pfam" id="PF10589"/>
    </source>
</evidence>
<dbReference type="InterPro" id="IPR050837">
    <property type="entry name" value="ComplexI_51kDa_subunit"/>
</dbReference>
<keyword evidence="3" id="KW-0285">Flavoprotein</keyword>
<name>A0A3Q3J6T5_MONAL</name>
<comment type="cofactor">
    <cofactor evidence="1">
        <name>FMN</name>
        <dbReference type="ChEBI" id="CHEBI:58210"/>
    </cofactor>
</comment>
<dbReference type="Gene3D" id="1.20.1440.230">
    <property type="entry name" value="NADH-ubiquinone oxidoreductase 51kDa subunit, iron-sulphur binding domain"/>
    <property type="match status" value="1"/>
</dbReference>
<dbReference type="GO" id="GO:0005739">
    <property type="term" value="C:mitochondrion"/>
    <property type="evidence" value="ECO:0007669"/>
    <property type="project" value="GOC"/>
</dbReference>
<evidence type="ECO:0000313" key="6">
    <source>
        <dbReference type="Ensembl" id="ENSMALP00000012410.1"/>
    </source>
</evidence>
<feature type="domain" description="NADH-ubiquinone oxidoreductase 51kDa subunit iron-sulphur binding" evidence="5">
    <location>
        <begin position="59"/>
        <end position="137"/>
    </location>
</feature>
<dbReference type="Pfam" id="PF10589">
    <property type="entry name" value="NADH_4Fe-4S"/>
    <property type="match status" value="1"/>
</dbReference>
<organism evidence="6 7">
    <name type="scientific">Monopterus albus</name>
    <name type="common">Swamp eel</name>
    <dbReference type="NCBI Taxonomy" id="43700"/>
    <lineage>
        <taxon>Eukaryota</taxon>
        <taxon>Metazoa</taxon>
        <taxon>Chordata</taxon>
        <taxon>Craniata</taxon>
        <taxon>Vertebrata</taxon>
        <taxon>Euteleostomi</taxon>
        <taxon>Actinopterygii</taxon>
        <taxon>Neopterygii</taxon>
        <taxon>Teleostei</taxon>
        <taxon>Neoteleostei</taxon>
        <taxon>Acanthomorphata</taxon>
        <taxon>Anabantaria</taxon>
        <taxon>Synbranchiformes</taxon>
        <taxon>Synbranchidae</taxon>
        <taxon>Monopterus</taxon>
    </lineage>
</organism>
<evidence type="ECO:0000256" key="4">
    <source>
        <dbReference type="ARBA" id="ARBA00022643"/>
    </source>
</evidence>
<accession>A0A3Q3J6T5</accession>
<dbReference type="AlphaFoldDB" id="A0A3Q3J6T5"/>
<dbReference type="STRING" id="43700.ENSMALP00000012410"/>
<evidence type="ECO:0000256" key="2">
    <source>
        <dbReference type="ARBA" id="ARBA00001966"/>
    </source>
</evidence>
<dbReference type="GO" id="GO:0006120">
    <property type="term" value="P:mitochondrial electron transport, NADH to ubiquinone"/>
    <property type="evidence" value="ECO:0007669"/>
    <property type="project" value="TreeGrafter"/>
</dbReference>
<proteinExistence type="predicted"/>
<evidence type="ECO:0000256" key="3">
    <source>
        <dbReference type="ARBA" id="ARBA00022630"/>
    </source>
</evidence>
<comment type="cofactor">
    <cofactor evidence="2">
        <name>[4Fe-4S] cluster</name>
        <dbReference type="ChEBI" id="CHEBI:49883"/>
    </cofactor>
</comment>
<dbReference type="PANTHER" id="PTHR11780">
    <property type="entry name" value="NADH-UBIQUINONE OXIDOREDUCTASE FLAVOPROTEIN 1 NDUFV1"/>
    <property type="match status" value="1"/>
</dbReference>
<dbReference type="InterPro" id="IPR037207">
    <property type="entry name" value="Nuop51_4Fe4S-bd_sf"/>
</dbReference>
<keyword evidence="7" id="KW-1185">Reference proteome</keyword>
<protein>
    <recommendedName>
        <fullName evidence="5">NADH-ubiquinone oxidoreductase 51kDa subunit iron-sulphur binding domain-containing protein</fullName>
    </recommendedName>
</protein>
<dbReference type="InterPro" id="IPR019575">
    <property type="entry name" value="Nuop51_4Fe4S-bd"/>
</dbReference>
<sequence>MSVSLGEPTERHAGVVWDSWDSLLGVIPGAGRSSLPLSLEAALGTAAVIVMDKLVNASCMFEFYKYENCGQSTPCREGYSDFNKSFCCMHLSAAFSSGSTRGYGGLLEDKELFSEIEERGHTIYGLVGGAAWPVQETFFIFFFILINHLKI</sequence>
<keyword evidence="4" id="KW-0288">FMN</keyword>
<evidence type="ECO:0000256" key="1">
    <source>
        <dbReference type="ARBA" id="ARBA00001917"/>
    </source>
</evidence>
<evidence type="ECO:0000313" key="7">
    <source>
        <dbReference type="Proteomes" id="UP000261600"/>
    </source>
</evidence>
<reference evidence="6" key="2">
    <citation type="submission" date="2025-09" db="UniProtKB">
        <authorList>
            <consortium name="Ensembl"/>
        </authorList>
    </citation>
    <scope>IDENTIFICATION</scope>
</reference>
<dbReference type="Proteomes" id="UP000261600">
    <property type="component" value="Unplaced"/>
</dbReference>
<dbReference type="SUPFAM" id="SSF140490">
    <property type="entry name" value="Nqo1C-terminal domain-like"/>
    <property type="match status" value="1"/>
</dbReference>